<dbReference type="SUPFAM" id="SSF50475">
    <property type="entry name" value="FMN-binding split barrel"/>
    <property type="match status" value="1"/>
</dbReference>
<organism evidence="2 3">
    <name type="scientific">Vanrija albida</name>
    <dbReference type="NCBI Taxonomy" id="181172"/>
    <lineage>
        <taxon>Eukaryota</taxon>
        <taxon>Fungi</taxon>
        <taxon>Dikarya</taxon>
        <taxon>Basidiomycota</taxon>
        <taxon>Agaricomycotina</taxon>
        <taxon>Tremellomycetes</taxon>
        <taxon>Trichosporonales</taxon>
        <taxon>Trichosporonaceae</taxon>
        <taxon>Vanrija</taxon>
    </lineage>
</organism>
<dbReference type="Pfam" id="PF12766">
    <property type="entry name" value="Pyridox_oxase_2"/>
    <property type="match status" value="1"/>
</dbReference>
<dbReference type="RefSeq" id="XP_069205268.1">
    <property type="nucleotide sequence ID" value="XM_069357331.1"/>
</dbReference>
<name>A0ABR3PSA2_9TREE</name>
<dbReference type="Gene3D" id="2.30.110.10">
    <property type="entry name" value="Electron Transport, Fmn-binding Protein, Chain A"/>
    <property type="match status" value="1"/>
</dbReference>
<accession>A0ABR3PSA2</accession>
<gene>
    <name evidence="2" type="ORF">Q8F55_008951</name>
</gene>
<evidence type="ECO:0000313" key="3">
    <source>
        <dbReference type="Proteomes" id="UP001565368"/>
    </source>
</evidence>
<proteinExistence type="predicted"/>
<dbReference type="PANTHER" id="PTHR28243">
    <property type="entry name" value="AGL049CP"/>
    <property type="match status" value="1"/>
</dbReference>
<reference evidence="2 3" key="1">
    <citation type="submission" date="2023-08" db="EMBL/GenBank/DDBJ databases">
        <title>Annotated Genome Sequence of Vanrija albida AlHP1.</title>
        <authorList>
            <person name="Herzog R."/>
        </authorList>
    </citation>
    <scope>NUCLEOTIDE SEQUENCE [LARGE SCALE GENOMIC DNA]</scope>
    <source>
        <strain evidence="2 3">AlHP1</strain>
    </source>
</reference>
<dbReference type="InterPro" id="IPR012349">
    <property type="entry name" value="Split_barrel_FMN-bd"/>
</dbReference>
<dbReference type="EMBL" id="JBBXJM010000007">
    <property type="protein sequence ID" value="KAL1405324.1"/>
    <property type="molecule type" value="Genomic_DNA"/>
</dbReference>
<dbReference type="PANTHER" id="PTHR28243:SF1">
    <property type="entry name" value="PYRIDOXAMINE 5'-PHOSPHATE OXIDASE ALR4036 FAMILY FMN-BINDING DOMAIN-CONTAINING PROTEIN"/>
    <property type="match status" value="1"/>
</dbReference>
<protein>
    <recommendedName>
        <fullName evidence="1">Pyridoxamine 5'-phosphate oxidase Alr4036 family FMN-binding domain-containing protein</fullName>
    </recommendedName>
</protein>
<feature type="domain" description="Pyridoxamine 5'-phosphate oxidase Alr4036 family FMN-binding" evidence="1">
    <location>
        <begin position="19"/>
        <end position="64"/>
    </location>
</feature>
<evidence type="ECO:0000313" key="2">
    <source>
        <dbReference type="EMBL" id="KAL1405324.1"/>
    </source>
</evidence>
<dbReference type="InterPro" id="IPR024624">
    <property type="entry name" value="Pyridox_Oxase_Alr4036_FMN-bd"/>
</dbReference>
<dbReference type="GeneID" id="95989994"/>
<evidence type="ECO:0000259" key="1">
    <source>
        <dbReference type="Pfam" id="PF12766"/>
    </source>
</evidence>
<dbReference type="Proteomes" id="UP001565368">
    <property type="component" value="Unassembled WGS sequence"/>
</dbReference>
<sequence>MAHGESGATGPRALAFSPSGLLLSTTDTRMPKLAQIAASPAVEAAWLFQSSLVQFRIRGDAFAVGPAGGEGAPLDPDAPESSGAWWADERARLFEHGIGDYLRATFARPATPGSLLADAPPPETWPAAVPPEATTPEQHAALALAQANFAVLAIVPRRVEILELRTAPHRRREWVLGQDGWVRTDLVP</sequence>
<comment type="caution">
    <text evidence="2">The sequence shown here is derived from an EMBL/GenBank/DDBJ whole genome shotgun (WGS) entry which is preliminary data.</text>
</comment>
<keyword evidence="3" id="KW-1185">Reference proteome</keyword>